<organism evidence="1 2">
    <name type="scientific">Racocetra persica</name>
    <dbReference type="NCBI Taxonomy" id="160502"/>
    <lineage>
        <taxon>Eukaryota</taxon>
        <taxon>Fungi</taxon>
        <taxon>Fungi incertae sedis</taxon>
        <taxon>Mucoromycota</taxon>
        <taxon>Glomeromycotina</taxon>
        <taxon>Glomeromycetes</taxon>
        <taxon>Diversisporales</taxon>
        <taxon>Gigasporaceae</taxon>
        <taxon>Racocetra</taxon>
    </lineage>
</organism>
<protein>
    <submittedName>
        <fullName evidence="1">9977_t:CDS:1</fullName>
    </submittedName>
</protein>
<name>A0ACA9M9V6_9GLOM</name>
<gene>
    <name evidence="1" type="ORF">RPERSI_LOCUS4923</name>
</gene>
<reference evidence="1" key="1">
    <citation type="submission" date="2021-06" db="EMBL/GenBank/DDBJ databases">
        <authorList>
            <person name="Kallberg Y."/>
            <person name="Tangrot J."/>
            <person name="Rosling A."/>
        </authorList>
    </citation>
    <scope>NUCLEOTIDE SEQUENCE</scope>
    <source>
        <strain evidence="1">MA461A</strain>
    </source>
</reference>
<accession>A0ACA9M9V6</accession>
<sequence>MTIEDFFEKLVYGEISSDFSFDLSSLEKIKRIEISQTPTSAAIQASQDCNIIELLNIFGTNVYFYLDEIDFTVDITQQNKEYANSEGKEFITSLTETIWYIDMRGHDKLENRGLNHSLENCNYEFSDEPHDIHDEPQDIYDKLQDTCDEFQDTYNEPQNIYNNNDDSADTEITTVTEDPIQKIFEK</sequence>
<dbReference type="Proteomes" id="UP000789920">
    <property type="component" value="Unassembled WGS sequence"/>
</dbReference>
<proteinExistence type="predicted"/>
<feature type="non-terminal residue" evidence="1">
    <location>
        <position position="186"/>
    </location>
</feature>
<dbReference type="EMBL" id="CAJVQC010007115">
    <property type="protein sequence ID" value="CAG8575388.1"/>
    <property type="molecule type" value="Genomic_DNA"/>
</dbReference>
<evidence type="ECO:0000313" key="2">
    <source>
        <dbReference type="Proteomes" id="UP000789920"/>
    </source>
</evidence>
<evidence type="ECO:0000313" key="1">
    <source>
        <dbReference type="EMBL" id="CAG8575388.1"/>
    </source>
</evidence>
<keyword evidence="2" id="KW-1185">Reference proteome</keyword>
<comment type="caution">
    <text evidence="1">The sequence shown here is derived from an EMBL/GenBank/DDBJ whole genome shotgun (WGS) entry which is preliminary data.</text>
</comment>